<comment type="caution">
    <text evidence="3">The sequence shown here is derived from an EMBL/GenBank/DDBJ whole genome shotgun (WGS) entry which is preliminary data.</text>
</comment>
<feature type="domain" description="C2H2-type" evidence="2">
    <location>
        <begin position="113"/>
        <end position="142"/>
    </location>
</feature>
<evidence type="ECO:0000313" key="3">
    <source>
        <dbReference type="EMBL" id="CAF1021457.1"/>
    </source>
</evidence>
<dbReference type="InterPro" id="IPR013087">
    <property type="entry name" value="Znf_C2H2_type"/>
</dbReference>
<name>A0A814IDQ5_9BILA</name>
<dbReference type="AlphaFoldDB" id="A0A814IDQ5"/>
<organism evidence="3 4">
    <name type="scientific">Brachionus calyciflorus</name>
    <dbReference type="NCBI Taxonomy" id="104777"/>
    <lineage>
        <taxon>Eukaryota</taxon>
        <taxon>Metazoa</taxon>
        <taxon>Spiralia</taxon>
        <taxon>Gnathifera</taxon>
        <taxon>Rotifera</taxon>
        <taxon>Eurotatoria</taxon>
        <taxon>Monogononta</taxon>
        <taxon>Pseudotrocha</taxon>
        <taxon>Ploima</taxon>
        <taxon>Brachionidae</taxon>
        <taxon>Brachionus</taxon>
    </lineage>
</organism>
<keyword evidence="1" id="KW-0862">Zinc</keyword>
<dbReference type="PROSITE" id="PS50157">
    <property type="entry name" value="ZINC_FINGER_C2H2_2"/>
    <property type="match status" value="1"/>
</dbReference>
<dbReference type="Proteomes" id="UP000663879">
    <property type="component" value="Unassembled WGS sequence"/>
</dbReference>
<evidence type="ECO:0000256" key="1">
    <source>
        <dbReference type="PROSITE-ProRule" id="PRU00042"/>
    </source>
</evidence>
<accession>A0A814IDQ5</accession>
<dbReference type="EMBL" id="CAJNOC010004428">
    <property type="protein sequence ID" value="CAF1021457.1"/>
    <property type="molecule type" value="Genomic_DNA"/>
</dbReference>
<keyword evidence="1" id="KW-0863">Zinc-finger</keyword>
<sequence length="327" mass="38154">MPKKVFKLPVNLERDRLKNFYRPQLDKMNHVSEDLKKNFYDFVIPSLAEPKVIKEVSDVPRYLCYFVNCKKEVKSFASKQKFVQHLTIIHDQELPEGGSFISPNDKSTIPGGFWCSKCGHHYCRRDHLQHHFKSNLHCREAEILLVNPLIQKEIAYEQRKAIEYPSNPLPRCEKFNFKPKEVLAIEWKTDKDILHSEAKSNSENMNKKGGDFIKKISKSLSMFSISKSKKTSLFDKPKSKTIDNIFNLNITFKSEKLAFELNENSNFGKRKLENDICEAAKIKIFKNEQDQKKAIAFQDNDEDDVAMINALINFEKNNSFSFNKNIF</sequence>
<keyword evidence="1" id="KW-0479">Metal-binding</keyword>
<protein>
    <recommendedName>
        <fullName evidence="2">C2H2-type domain-containing protein</fullName>
    </recommendedName>
</protein>
<dbReference type="OrthoDB" id="10149894at2759"/>
<evidence type="ECO:0000313" key="4">
    <source>
        <dbReference type="Proteomes" id="UP000663879"/>
    </source>
</evidence>
<reference evidence="3" key="1">
    <citation type="submission" date="2021-02" db="EMBL/GenBank/DDBJ databases">
        <authorList>
            <person name="Nowell W R."/>
        </authorList>
    </citation>
    <scope>NUCLEOTIDE SEQUENCE</scope>
    <source>
        <strain evidence="3">Ploen Becks lab</strain>
    </source>
</reference>
<gene>
    <name evidence="3" type="ORF">OXX778_LOCUS17401</name>
</gene>
<dbReference type="PROSITE" id="PS00028">
    <property type="entry name" value="ZINC_FINGER_C2H2_1"/>
    <property type="match status" value="1"/>
</dbReference>
<proteinExistence type="predicted"/>
<evidence type="ECO:0000259" key="2">
    <source>
        <dbReference type="PROSITE" id="PS50157"/>
    </source>
</evidence>
<keyword evidence="4" id="KW-1185">Reference proteome</keyword>
<dbReference type="GO" id="GO:0008270">
    <property type="term" value="F:zinc ion binding"/>
    <property type="evidence" value="ECO:0007669"/>
    <property type="project" value="UniProtKB-KW"/>
</dbReference>